<gene>
    <name evidence="2" type="ORF">AARAC_011099</name>
</gene>
<dbReference type="PANTHER" id="PTHR47803:SF1">
    <property type="entry name" value="TRNA-SPECIFIC ADENOSINE DEAMINASE 1"/>
    <property type="match status" value="1"/>
</dbReference>
<comment type="caution">
    <text evidence="2">The sequence shown here is derived from an EMBL/GenBank/DDBJ whole genome shotgun (WGS) entry which is preliminary data.</text>
</comment>
<dbReference type="Proteomes" id="UP000231358">
    <property type="component" value="Unassembled WGS sequence"/>
</dbReference>
<accession>A0A2G7GA51</accession>
<dbReference type="GO" id="GO:0043829">
    <property type="term" value="F:tRNA-specific adenosine-37 deaminase activity"/>
    <property type="evidence" value="ECO:0007669"/>
    <property type="project" value="TreeGrafter"/>
</dbReference>
<name>A0A2G7GA51_9EURO</name>
<dbReference type="SMART" id="SM00552">
    <property type="entry name" value="ADEAMc"/>
    <property type="match status" value="1"/>
</dbReference>
<evidence type="ECO:0000313" key="3">
    <source>
        <dbReference type="Proteomes" id="UP000231358"/>
    </source>
</evidence>
<evidence type="ECO:0000313" key="2">
    <source>
        <dbReference type="EMBL" id="PIG88931.1"/>
    </source>
</evidence>
<dbReference type="STRING" id="656916.A0A2G7GA51"/>
<keyword evidence="3" id="KW-1185">Reference proteome</keyword>
<dbReference type="GO" id="GO:0003723">
    <property type="term" value="F:RNA binding"/>
    <property type="evidence" value="ECO:0007669"/>
    <property type="project" value="InterPro"/>
</dbReference>
<dbReference type="InterPro" id="IPR002466">
    <property type="entry name" value="A_deamin"/>
</dbReference>
<reference evidence="2 3" key="1">
    <citation type="submission" date="2017-05" db="EMBL/GenBank/DDBJ databases">
        <title>Genome sequence for an aflatoxigenic pathogen of Argentinian peanut, Aspergillus arachidicola.</title>
        <authorList>
            <person name="Moore G."/>
            <person name="Beltz S.B."/>
            <person name="Mack B.M."/>
        </authorList>
    </citation>
    <scope>NUCLEOTIDE SEQUENCE [LARGE SCALE GENOMIC DNA]</scope>
    <source>
        <strain evidence="2 3">CBS 117610</strain>
    </source>
</reference>
<dbReference type="AlphaFoldDB" id="A0A2G7GA51"/>
<dbReference type="PANTHER" id="PTHR47803">
    <property type="entry name" value="TRNA-SPECIFIC ADENOSINE DEAMINASE 1"/>
    <property type="match status" value="1"/>
</dbReference>
<dbReference type="GO" id="GO:0002100">
    <property type="term" value="P:tRNA wobble adenosine to inosine editing"/>
    <property type="evidence" value="ECO:0007669"/>
    <property type="project" value="InterPro"/>
</dbReference>
<dbReference type="Pfam" id="PF02137">
    <property type="entry name" value="A_deamin"/>
    <property type="match status" value="1"/>
</dbReference>
<sequence length="486" mass="52864">MGESETKTPLASRIASLVHAHFDGLPARSKPSIRSDGTREWIPMSGIVVVKGEDTPDEELTCVAVTSGAKCLSASQVPKSKGLVLHDWHAEILALRAFNHWLLSECRGFLAQERSLRSSSEEKEKEAYSPYIRRRQDSDDSTITLPPFELNPDVKIYMYCTCAPCGDASMELCMAAQEDPTPWEVPTTPDGGDGELLDGRAHFSRLGIVRRKPSRADAEATRSKSCSDKLALRQVSSLLSFESSLLVATTGNAYVEGVVMPEEEISRVGCERCFGADGRMGGLKGRFWSPGGKKGVEERGSFGRFGKSDPMGASASRKTKPAVISAVWAAASSVLVPSVVDNGAKSLPKLAGSRTGLHETIINGVKQGNRASEPLARGASALSRARLWGLSKEIVQSCVDDHNPESGVEIGVEERQSSVELDVTKRIAEASTYREFKKEPTVLTESLEARRSAIREARRVLSGWIPNPGDENWGLEVLIDPKKRKR</sequence>
<proteinExistence type="predicted"/>
<dbReference type="InterPro" id="IPR042935">
    <property type="entry name" value="Tad1"/>
</dbReference>
<organism evidence="2 3">
    <name type="scientific">Aspergillus arachidicola</name>
    <dbReference type="NCBI Taxonomy" id="656916"/>
    <lineage>
        <taxon>Eukaryota</taxon>
        <taxon>Fungi</taxon>
        <taxon>Dikarya</taxon>
        <taxon>Ascomycota</taxon>
        <taxon>Pezizomycotina</taxon>
        <taxon>Eurotiomycetes</taxon>
        <taxon>Eurotiomycetidae</taxon>
        <taxon>Eurotiales</taxon>
        <taxon>Aspergillaceae</taxon>
        <taxon>Aspergillus</taxon>
        <taxon>Aspergillus subgen. Circumdati</taxon>
    </lineage>
</organism>
<evidence type="ECO:0000259" key="1">
    <source>
        <dbReference type="PROSITE" id="PS50141"/>
    </source>
</evidence>
<dbReference type="PROSITE" id="PS50141">
    <property type="entry name" value="A_DEAMIN_EDITASE"/>
    <property type="match status" value="1"/>
</dbReference>
<feature type="domain" description="A to I editase" evidence="1">
    <location>
        <begin position="64"/>
        <end position="341"/>
    </location>
</feature>
<dbReference type="EMBL" id="NEXV01000087">
    <property type="protein sequence ID" value="PIG88931.1"/>
    <property type="molecule type" value="Genomic_DNA"/>
</dbReference>
<protein>
    <submittedName>
        <fullName evidence="2">tRNA-specific adenosine deaminase</fullName>
    </submittedName>
</protein>